<evidence type="ECO:0000313" key="2">
    <source>
        <dbReference type="EMBL" id="KAF2815370.1"/>
    </source>
</evidence>
<dbReference type="AlphaFoldDB" id="A0A6A6Z2Z5"/>
<dbReference type="GeneID" id="54454084"/>
<sequence length="226" mass="25030">MMSIPYPVNRHHKSSAMLHLPHGYAPPQSKRQRCHEISPPLPRRRAQSSSPPLSQRREPSSLLPYRTPLSVQPNTRSLGPQSEAGREYEAGRESKADREHVEGLSVVKDMLRGFENTLKSRGTAFKPIGVPAGFKASSIIPSTFELQSAASKGSAMRHLADNMDIVARSKTDKTFTSFLLEVGRSYLLRRCFNALFLPTIPIVASNNFTVAAIRGLHYGLVPGERN</sequence>
<feature type="compositionally biased region" description="Basic and acidic residues" evidence="1">
    <location>
        <begin position="84"/>
        <end position="100"/>
    </location>
</feature>
<reference evidence="4" key="3">
    <citation type="submission" date="2025-04" db="UniProtKB">
        <authorList>
            <consortium name="RefSeq"/>
        </authorList>
    </citation>
    <scope>IDENTIFICATION</scope>
    <source>
        <strain evidence="4">CBS 304.34</strain>
    </source>
</reference>
<accession>A0A6A6Z2Z5</accession>
<reference evidence="2 4" key="1">
    <citation type="journal article" date="2020" name="Stud. Mycol.">
        <title>101 Dothideomycetes genomes: a test case for predicting lifestyles and emergence of pathogens.</title>
        <authorList>
            <person name="Haridas S."/>
            <person name="Albert R."/>
            <person name="Binder M."/>
            <person name="Bloem J."/>
            <person name="Labutti K."/>
            <person name="Salamov A."/>
            <person name="Andreopoulos B."/>
            <person name="Baker S."/>
            <person name="Barry K."/>
            <person name="Bills G."/>
            <person name="Bluhm B."/>
            <person name="Cannon C."/>
            <person name="Castanera R."/>
            <person name="Culley D."/>
            <person name="Daum C."/>
            <person name="Ezra D."/>
            <person name="Gonzalez J."/>
            <person name="Henrissat B."/>
            <person name="Kuo A."/>
            <person name="Liang C."/>
            <person name="Lipzen A."/>
            <person name="Lutzoni F."/>
            <person name="Magnuson J."/>
            <person name="Mondo S."/>
            <person name="Nolan M."/>
            <person name="Ohm R."/>
            <person name="Pangilinan J."/>
            <person name="Park H.-J."/>
            <person name="Ramirez L."/>
            <person name="Alfaro M."/>
            <person name="Sun H."/>
            <person name="Tritt A."/>
            <person name="Yoshinaga Y."/>
            <person name="Zwiers L.-H."/>
            <person name="Turgeon B."/>
            <person name="Goodwin S."/>
            <person name="Spatafora J."/>
            <person name="Crous P."/>
            <person name="Grigoriev I."/>
        </authorList>
    </citation>
    <scope>NUCLEOTIDE SEQUENCE</scope>
    <source>
        <strain evidence="2 4">CBS 304.34</strain>
    </source>
</reference>
<gene>
    <name evidence="2 4" type="ORF">BDZ99DRAFT_194730</name>
</gene>
<dbReference type="EMBL" id="MU003694">
    <property type="protein sequence ID" value="KAF2815370.1"/>
    <property type="molecule type" value="Genomic_DNA"/>
</dbReference>
<organism evidence="2">
    <name type="scientific">Mytilinidion resinicola</name>
    <dbReference type="NCBI Taxonomy" id="574789"/>
    <lineage>
        <taxon>Eukaryota</taxon>
        <taxon>Fungi</taxon>
        <taxon>Dikarya</taxon>
        <taxon>Ascomycota</taxon>
        <taxon>Pezizomycotina</taxon>
        <taxon>Dothideomycetes</taxon>
        <taxon>Pleosporomycetidae</taxon>
        <taxon>Mytilinidiales</taxon>
        <taxon>Mytilinidiaceae</taxon>
        <taxon>Mytilinidion</taxon>
    </lineage>
</organism>
<feature type="region of interest" description="Disordered" evidence="1">
    <location>
        <begin position="18"/>
        <end position="100"/>
    </location>
</feature>
<evidence type="ECO:0000313" key="4">
    <source>
        <dbReference type="RefSeq" id="XP_033582334.1"/>
    </source>
</evidence>
<dbReference type="Proteomes" id="UP000504636">
    <property type="component" value="Unplaced"/>
</dbReference>
<protein>
    <submittedName>
        <fullName evidence="2 4">Uncharacterized protein</fullName>
    </submittedName>
</protein>
<reference evidence="4" key="2">
    <citation type="submission" date="2020-04" db="EMBL/GenBank/DDBJ databases">
        <authorList>
            <consortium name="NCBI Genome Project"/>
        </authorList>
    </citation>
    <scope>NUCLEOTIDE SEQUENCE</scope>
    <source>
        <strain evidence="4">CBS 304.34</strain>
    </source>
</reference>
<name>A0A6A6Z2Z5_9PEZI</name>
<evidence type="ECO:0000313" key="3">
    <source>
        <dbReference type="Proteomes" id="UP000504636"/>
    </source>
</evidence>
<proteinExistence type="predicted"/>
<dbReference type="RefSeq" id="XP_033582334.1">
    <property type="nucleotide sequence ID" value="XM_033713191.1"/>
</dbReference>
<feature type="compositionally biased region" description="Polar residues" evidence="1">
    <location>
        <begin position="69"/>
        <end position="80"/>
    </location>
</feature>
<evidence type="ECO:0000256" key="1">
    <source>
        <dbReference type="SAM" id="MobiDB-lite"/>
    </source>
</evidence>
<keyword evidence="3" id="KW-1185">Reference proteome</keyword>